<feature type="compositionally biased region" description="Acidic residues" evidence="1">
    <location>
        <begin position="270"/>
        <end position="295"/>
    </location>
</feature>
<dbReference type="SMART" id="SM00332">
    <property type="entry name" value="PP2Cc"/>
    <property type="match status" value="1"/>
</dbReference>
<dbReference type="AlphaFoldDB" id="A0A2U1SX82"/>
<dbReference type="SMART" id="SM00331">
    <property type="entry name" value="PP2C_SIG"/>
    <property type="match status" value="1"/>
</dbReference>
<dbReference type="PANTHER" id="PTHR47992">
    <property type="entry name" value="PROTEIN PHOSPHATASE"/>
    <property type="match status" value="1"/>
</dbReference>
<dbReference type="EMBL" id="QEEX01000002">
    <property type="protein sequence ID" value="PWB96244.1"/>
    <property type="molecule type" value="Genomic_DNA"/>
</dbReference>
<feature type="domain" description="PPM-type phosphatase" evidence="2">
    <location>
        <begin position="26"/>
        <end position="257"/>
    </location>
</feature>
<organism evidence="3 4">
    <name type="scientific">Homoserinimonas hongtaonis</name>
    <dbReference type="NCBI Taxonomy" id="2079791"/>
    <lineage>
        <taxon>Bacteria</taxon>
        <taxon>Bacillati</taxon>
        <taxon>Actinomycetota</taxon>
        <taxon>Actinomycetes</taxon>
        <taxon>Micrococcales</taxon>
        <taxon>Microbacteriaceae</taxon>
        <taxon>Homoserinimonas</taxon>
    </lineage>
</organism>
<evidence type="ECO:0000256" key="1">
    <source>
        <dbReference type="SAM" id="MobiDB-lite"/>
    </source>
</evidence>
<dbReference type="RefSeq" id="WP_108998450.1">
    <property type="nucleotide sequence ID" value="NZ_QEEX01000002.1"/>
</dbReference>
<dbReference type="InterPro" id="IPR001932">
    <property type="entry name" value="PPM-type_phosphatase-like_dom"/>
</dbReference>
<dbReference type="PROSITE" id="PS51746">
    <property type="entry name" value="PPM_2"/>
    <property type="match status" value="1"/>
</dbReference>
<accession>A0A2U1SX82</accession>
<keyword evidence="4" id="KW-1185">Reference proteome</keyword>
<feature type="region of interest" description="Disordered" evidence="1">
    <location>
        <begin position="261"/>
        <end position="307"/>
    </location>
</feature>
<name>A0A2U1SX82_9MICO</name>
<evidence type="ECO:0000313" key="4">
    <source>
        <dbReference type="Proteomes" id="UP000244978"/>
    </source>
</evidence>
<evidence type="ECO:0000259" key="2">
    <source>
        <dbReference type="PROSITE" id="PS51746"/>
    </source>
</evidence>
<dbReference type="Proteomes" id="UP000244978">
    <property type="component" value="Unassembled WGS sequence"/>
</dbReference>
<gene>
    <name evidence="3" type="ORF">DF220_12845</name>
</gene>
<protein>
    <submittedName>
        <fullName evidence="3">Serine/threonine-protein phosphatase</fullName>
    </submittedName>
</protein>
<proteinExistence type="predicted"/>
<dbReference type="Gene3D" id="3.60.40.10">
    <property type="entry name" value="PPM-type phosphatase domain"/>
    <property type="match status" value="1"/>
</dbReference>
<dbReference type="InterPro" id="IPR015655">
    <property type="entry name" value="PP2C"/>
</dbReference>
<dbReference type="InterPro" id="IPR036457">
    <property type="entry name" value="PPM-type-like_dom_sf"/>
</dbReference>
<dbReference type="SUPFAM" id="SSF81606">
    <property type="entry name" value="PP2C-like"/>
    <property type="match status" value="1"/>
</dbReference>
<dbReference type="CDD" id="cd00143">
    <property type="entry name" value="PP2Cc"/>
    <property type="match status" value="1"/>
</dbReference>
<evidence type="ECO:0000313" key="3">
    <source>
        <dbReference type="EMBL" id="PWB96244.1"/>
    </source>
</evidence>
<sequence>MTEIGQTTGTVTVTLPDRSGDSVTLGWAAATDTGRRRAHNEDSYVVDVPMFAVADGMGGHSAGDRASAAVVERLAEVADGGFGKRRDVEAALKRATKDISHVVDPEHRGVGTTVTGALLALVDGQAGWTIFNVGDSRTYLFHDDVFEQVTIDHSVVQELVDAGLLDAADAESHPDSNIITRAVGFNAAPVPDFWRIRLHTGMRLLLCSDGLTKEVDDATIGRQVRSIADREVLVETLVGLALEAGGRDNVTVVVVDVIDAPGGAASDSGSETDDVEADSDDDEDFEDDSLDEDHDDTIPRSGSAPTG</sequence>
<dbReference type="Pfam" id="PF13672">
    <property type="entry name" value="PP2C_2"/>
    <property type="match status" value="1"/>
</dbReference>
<reference evidence="4" key="1">
    <citation type="submission" date="2018-04" db="EMBL/GenBank/DDBJ databases">
        <authorList>
            <person name="Liu S."/>
            <person name="Wang Z."/>
            <person name="Li J."/>
        </authorList>
    </citation>
    <scope>NUCLEOTIDE SEQUENCE [LARGE SCALE GENOMIC DNA]</scope>
    <source>
        <strain evidence="4">S1194</strain>
    </source>
</reference>
<comment type="caution">
    <text evidence="3">The sequence shown here is derived from an EMBL/GenBank/DDBJ whole genome shotgun (WGS) entry which is preliminary data.</text>
</comment>
<dbReference type="GO" id="GO:0004722">
    <property type="term" value="F:protein serine/threonine phosphatase activity"/>
    <property type="evidence" value="ECO:0007669"/>
    <property type="project" value="InterPro"/>
</dbReference>